<evidence type="ECO:0000313" key="1">
    <source>
        <dbReference type="EMBL" id="SJZ73442.1"/>
    </source>
</evidence>
<proteinExistence type="predicted"/>
<accession>A0A1T4N2K8</accession>
<dbReference type="GeneID" id="70584334"/>
<dbReference type="EMBL" id="FUXB01000005">
    <property type="protein sequence ID" value="SJZ73442.1"/>
    <property type="molecule type" value="Genomic_DNA"/>
</dbReference>
<dbReference type="RefSeq" id="WP_078925599.1">
    <property type="nucleotide sequence ID" value="NZ_FUXB01000005.1"/>
</dbReference>
<sequence length="355" mass="38927">MHSYYLPLSAQNADNFFAGQPDVLAKFRQQHPQQSILLPNQPYALTCDVEAERLLMQFRRFSTGELEKLNQANHFLGDYLLPVAQIKQDLIDPVLNLNGYTGAALTAVGSRSNLFQTHLKRYEQALIDLHQAKQARMRNFHHQRGLIAAKEIHARMAYSNLQTSFSTELEIYRTRLGKNAASSPLHNVERGINVAKDGRNHQGNTPGSRRTHQTLNVSNSGHIQSLHSLSRNIHVAGRGLLVLDGASRLNKVNDARKNNEDYARVLVTEGAGLGFGTAIGGVSARTTMTFALQGAARATAAGFLGINLLAGPVGWVVLIGSLAATAYVSYQASEWADKEAKALSGDIYDALSRRM</sequence>
<dbReference type="STRING" id="1123491.SAMN02745782_01187"/>
<protein>
    <submittedName>
        <fullName evidence="1">Uncharacterized protein</fullName>
    </submittedName>
</protein>
<keyword evidence="2" id="KW-1185">Reference proteome</keyword>
<organism evidence="1 2">
    <name type="scientific">Vibrio cincinnatiensis DSM 19608</name>
    <dbReference type="NCBI Taxonomy" id="1123491"/>
    <lineage>
        <taxon>Bacteria</taxon>
        <taxon>Pseudomonadati</taxon>
        <taxon>Pseudomonadota</taxon>
        <taxon>Gammaproteobacteria</taxon>
        <taxon>Vibrionales</taxon>
        <taxon>Vibrionaceae</taxon>
        <taxon>Vibrio</taxon>
    </lineage>
</organism>
<gene>
    <name evidence="1" type="ORF">SAMN02745782_01187</name>
</gene>
<name>A0A1T4N2K8_VIBCI</name>
<reference evidence="2" key="1">
    <citation type="submission" date="2017-02" db="EMBL/GenBank/DDBJ databases">
        <authorList>
            <person name="Varghese N."/>
            <person name="Submissions S."/>
        </authorList>
    </citation>
    <scope>NUCLEOTIDE SEQUENCE [LARGE SCALE GENOMIC DNA]</scope>
    <source>
        <strain evidence="2">DSM 19608</strain>
    </source>
</reference>
<dbReference type="AlphaFoldDB" id="A0A1T4N2K8"/>
<dbReference type="OrthoDB" id="6398263at2"/>
<dbReference type="Proteomes" id="UP000190834">
    <property type="component" value="Unassembled WGS sequence"/>
</dbReference>
<evidence type="ECO:0000313" key="2">
    <source>
        <dbReference type="Proteomes" id="UP000190834"/>
    </source>
</evidence>